<reference evidence="1" key="5">
    <citation type="journal article" date="2021" name="G3 (Bethesda)">
        <title>Aegilops tauschii genome assembly Aet v5.0 features greater sequence contiguity and improved annotation.</title>
        <authorList>
            <person name="Wang L."/>
            <person name="Zhu T."/>
            <person name="Rodriguez J.C."/>
            <person name="Deal K.R."/>
            <person name="Dubcovsky J."/>
            <person name="McGuire P.E."/>
            <person name="Lux T."/>
            <person name="Spannagl M."/>
            <person name="Mayer K.F.X."/>
            <person name="Baldrich P."/>
            <person name="Meyers B.C."/>
            <person name="Huo N."/>
            <person name="Gu Y.Q."/>
            <person name="Zhou H."/>
            <person name="Devos K.M."/>
            <person name="Bennetzen J.L."/>
            <person name="Unver T."/>
            <person name="Budak H."/>
            <person name="Gulick P.J."/>
            <person name="Galiba G."/>
            <person name="Kalapos B."/>
            <person name="Nelson D.R."/>
            <person name="Li P."/>
            <person name="You F.M."/>
            <person name="Luo M.C."/>
            <person name="Dvorak J."/>
        </authorList>
    </citation>
    <scope>NUCLEOTIDE SEQUENCE [LARGE SCALE GENOMIC DNA]</scope>
    <source>
        <strain evidence="1">cv. AL8/78</strain>
    </source>
</reference>
<organism evidence="1 2">
    <name type="scientific">Aegilops tauschii subsp. strangulata</name>
    <name type="common">Goatgrass</name>
    <dbReference type="NCBI Taxonomy" id="200361"/>
    <lineage>
        <taxon>Eukaryota</taxon>
        <taxon>Viridiplantae</taxon>
        <taxon>Streptophyta</taxon>
        <taxon>Embryophyta</taxon>
        <taxon>Tracheophyta</taxon>
        <taxon>Spermatophyta</taxon>
        <taxon>Magnoliopsida</taxon>
        <taxon>Liliopsida</taxon>
        <taxon>Poales</taxon>
        <taxon>Poaceae</taxon>
        <taxon>BOP clade</taxon>
        <taxon>Pooideae</taxon>
        <taxon>Triticodae</taxon>
        <taxon>Triticeae</taxon>
        <taxon>Triticinae</taxon>
        <taxon>Aegilops</taxon>
    </lineage>
</organism>
<sequence length="74" mass="8198">MPGKELRTCTSKLSDQQNPDAVISFLRGTAFEQPLPDLVSFLYKNRIMYLAVTRLLIGAINFAPGSNPLSPLFL</sequence>
<evidence type="ECO:0000313" key="2">
    <source>
        <dbReference type="Proteomes" id="UP000015105"/>
    </source>
</evidence>
<evidence type="ECO:0000313" key="1">
    <source>
        <dbReference type="EnsemblPlants" id="AET3Gv20226900.8"/>
    </source>
</evidence>
<dbReference type="AlphaFoldDB" id="A0A453E521"/>
<reference evidence="1" key="3">
    <citation type="journal article" date="2017" name="Nature">
        <title>Genome sequence of the progenitor of the wheat D genome Aegilops tauschii.</title>
        <authorList>
            <person name="Luo M.C."/>
            <person name="Gu Y.Q."/>
            <person name="Puiu D."/>
            <person name="Wang H."/>
            <person name="Twardziok S.O."/>
            <person name="Deal K.R."/>
            <person name="Huo N."/>
            <person name="Zhu T."/>
            <person name="Wang L."/>
            <person name="Wang Y."/>
            <person name="McGuire P.E."/>
            <person name="Liu S."/>
            <person name="Long H."/>
            <person name="Ramasamy R.K."/>
            <person name="Rodriguez J.C."/>
            <person name="Van S.L."/>
            <person name="Yuan L."/>
            <person name="Wang Z."/>
            <person name="Xia Z."/>
            <person name="Xiao L."/>
            <person name="Anderson O.D."/>
            <person name="Ouyang S."/>
            <person name="Liang Y."/>
            <person name="Zimin A.V."/>
            <person name="Pertea G."/>
            <person name="Qi P."/>
            <person name="Bennetzen J.L."/>
            <person name="Dai X."/>
            <person name="Dawson M.W."/>
            <person name="Muller H.G."/>
            <person name="Kugler K."/>
            <person name="Rivarola-Duarte L."/>
            <person name="Spannagl M."/>
            <person name="Mayer K.F.X."/>
            <person name="Lu F.H."/>
            <person name="Bevan M.W."/>
            <person name="Leroy P."/>
            <person name="Li P."/>
            <person name="You F.M."/>
            <person name="Sun Q."/>
            <person name="Liu Z."/>
            <person name="Lyons E."/>
            <person name="Wicker T."/>
            <person name="Salzberg S.L."/>
            <person name="Devos K.M."/>
            <person name="Dvorak J."/>
        </authorList>
    </citation>
    <scope>NUCLEOTIDE SEQUENCE [LARGE SCALE GENOMIC DNA]</scope>
    <source>
        <strain evidence="1">cv. AL8/78</strain>
    </source>
</reference>
<dbReference type="EnsemblPlants" id="AET3Gv20226900.8">
    <property type="protein sequence ID" value="AET3Gv20226900.8"/>
    <property type="gene ID" value="AET3Gv20226900"/>
</dbReference>
<reference evidence="2" key="1">
    <citation type="journal article" date="2014" name="Science">
        <title>Ancient hybridizations among the ancestral genomes of bread wheat.</title>
        <authorList>
            <consortium name="International Wheat Genome Sequencing Consortium,"/>
            <person name="Marcussen T."/>
            <person name="Sandve S.R."/>
            <person name="Heier L."/>
            <person name="Spannagl M."/>
            <person name="Pfeifer M."/>
            <person name="Jakobsen K.S."/>
            <person name="Wulff B.B."/>
            <person name="Steuernagel B."/>
            <person name="Mayer K.F."/>
            <person name="Olsen O.A."/>
        </authorList>
    </citation>
    <scope>NUCLEOTIDE SEQUENCE [LARGE SCALE GENOMIC DNA]</scope>
    <source>
        <strain evidence="2">cv. AL8/78</strain>
    </source>
</reference>
<accession>A0A453E521</accession>
<reference evidence="2" key="2">
    <citation type="journal article" date="2017" name="Nat. Plants">
        <title>The Aegilops tauschii genome reveals multiple impacts of transposons.</title>
        <authorList>
            <person name="Zhao G."/>
            <person name="Zou C."/>
            <person name="Li K."/>
            <person name="Wang K."/>
            <person name="Li T."/>
            <person name="Gao L."/>
            <person name="Zhang X."/>
            <person name="Wang H."/>
            <person name="Yang Z."/>
            <person name="Liu X."/>
            <person name="Jiang W."/>
            <person name="Mao L."/>
            <person name="Kong X."/>
            <person name="Jiao Y."/>
            <person name="Jia J."/>
        </authorList>
    </citation>
    <scope>NUCLEOTIDE SEQUENCE [LARGE SCALE GENOMIC DNA]</scope>
    <source>
        <strain evidence="2">cv. AL8/78</strain>
    </source>
</reference>
<dbReference type="EnsemblPlants" id="AET3Gv20226900.6">
    <property type="protein sequence ID" value="AET3Gv20226900.6"/>
    <property type="gene ID" value="AET3Gv20226900"/>
</dbReference>
<dbReference type="Proteomes" id="UP000015105">
    <property type="component" value="Chromosome 3D"/>
</dbReference>
<dbReference type="Gramene" id="AET3Gv20226900.6">
    <property type="protein sequence ID" value="AET3Gv20226900.6"/>
    <property type="gene ID" value="AET3Gv20226900"/>
</dbReference>
<keyword evidence="2" id="KW-1185">Reference proteome</keyword>
<name>A0A453E521_AEGTS</name>
<protein>
    <submittedName>
        <fullName evidence="1">Uncharacterized protein</fullName>
    </submittedName>
</protein>
<dbReference type="Gramene" id="AET3Gv20226900.8">
    <property type="protein sequence ID" value="AET3Gv20226900.8"/>
    <property type="gene ID" value="AET3Gv20226900"/>
</dbReference>
<reference evidence="1" key="4">
    <citation type="submission" date="2019-03" db="UniProtKB">
        <authorList>
            <consortium name="EnsemblPlants"/>
        </authorList>
    </citation>
    <scope>IDENTIFICATION</scope>
</reference>
<proteinExistence type="predicted"/>